<dbReference type="AlphaFoldDB" id="A0A9K3HGX5"/>
<name>A0A9K3HGX5_HELAN</name>
<dbReference type="Gramene" id="mRNA:HanXRQr2_Chr12g0544221">
    <property type="protein sequence ID" value="mRNA:HanXRQr2_Chr12g0544221"/>
    <property type="gene ID" value="HanXRQr2_Chr12g0544221"/>
</dbReference>
<comment type="caution">
    <text evidence="1">The sequence shown here is derived from an EMBL/GenBank/DDBJ whole genome shotgun (WGS) entry which is preliminary data.</text>
</comment>
<evidence type="ECO:0000313" key="1">
    <source>
        <dbReference type="EMBL" id="KAF5778158.1"/>
    </source>
</evidence>
<dbReference type="Proteomes" id="UP000215914">
    <property type="component" value="Unassembled WGS sequence"/>
</dbReference>
<gene>
    <name evidence="1" type="ORF">HanXRQr2_Chr12g0544221</name>
</gene>
<sequence length="105" mass="11586">MMPPDFLTSSKNPQALTQSLKTNSICRTPDLVNEVVVMIEVVAGLWWVVGGRDDGGGWRLRVVVMMEVVGQHFINTFFYLLVVYPRDAAGNVSLRLVSLGLCTGM</sequence>
<organism evidence="1 2">
    <name type="scientific">Helianthus annuus</name>
    <name type="common">Common sunflower</name>
    <dbReference type="NCBI Taxonomy" id="4232"/>
    <lineage>
        <taxon>Eukaryota</taxon>
        <taxon>Viridiplantae</taxon>
        <taxon>Streptophyta</taxon>
        <taxon>Embryophyta</taxon>
        <taxon>Tracheophyta</taxon>
        <taxon>Spermatophyta</taxon>
        <taxon>Magnoliopsida</taxon>
        <taxon>eudicotyledons</taxon>
        <taxon>Gunneridae</taxon>
        <taxon>Pentapetalae</taxon>
        <taxon>asterids</taxon>
        <taxon>campanulids</taxon>
        <taxon>Asterales</taxon>
        <taxon>Asteraceae</taxon>
        <taxon>Asteroideae</taxon>
        <taxon>Heliantheae alliance</taxon>
        <taxon>Heliantheae</taxon>
        <taxon>Helianthus</taxon>
    </lineage>
</organism>
<keyword evidence="2" id="KW-1185">Reference proteome</keyword>
<reference evidence="1" key="1">
    <citation type="journal article" date="2017" name="Nature">
        <title>The sunflower genome provides insights into oil metabolism, flowering and Asterid evolution.</title>
        <authorList>
            <person name="Badouin H."/>
            <person name="Gouzy J."/>
            <person name="Grassa C.J."/>
            <person name="Murat F."/>
            <person name="Staton S.E."/>
            <person name="Cottret L."/>
            <person name="Lelandais-Briere C."/>
            <person name="Owens G.L."/>
            <person name="Carrere S."/>
            <person name="Mayjonade B."/>
            <person name="Legrand L."/>
            <person name="Gill N."/>
            <person name="Kane N.C."/>
            <person name="Bowers J.E."/>
            <person name="Hubner S."/>
            <person name="Bellec A."/>
            <person name="Berard A."/>
            <person name="Berges H."/>
            <person name="Blanchet N."/>
            <person name="Boniface M.C."/>
            <person name="Brunel D."/>
            <person name="Catrice O."/>
            <person name="Chaidir N."/>
            <person name="Claudel C."/>
            <person name="Donnadieu C."/>
            <person name="Faraut T."/>
            <person name="Fievet G."/>
            <person name="Helmstetter N."/>
            <person name="King M."/>
            <person name="Knapp S.J."/>
            <person name="Lai Z."/>
            <person name="Le Paslier M.C."/>
            <person name="Lippi Y."/>
            <person name="Lorenzon L."/>
            <person name="Mandel J.R."/>
            <person name="Marage G."/>
            <person name="Marchand G."/>
            <person name="Marquand E."/>
            <person name="Bret-Mestries E."/>
            <person name="Morien E."/>
            <person name="Nambeesan S."/>
            <person name="Nguyen T."/>
            <person name="Pegot-Espagnet P."/>
            <person name="Pouilly N."/>
            <person name="Raftis F."/>
            <person name="Sallet E."/>
            <person name="Schiex T."/>
            <person name="Thomas J."/>
            <person name="Vandecasteele C."/>
            <person name="Vares D."/>
            <person name="Vear F."/>
            <person name="Vautrin S."/>
            <person name="Crespi M."/>
            <person name="Mangin B."/>
            <person name="Burke J.M."/>
            <person name="Salse J."/>
            <person name="Munos S."/>
            <person name="Vincourt P."/>
            <person name="Rieseberg L.H."/>
            <person name="Langlade N.B."/>
        </authorList>
    </citation>
    <scope>NUCLEOTIDE SEQUENCE</scope>
    <source>
        <tissue evidence="1">Leaves</tissue>
    </source>
</reference>
<evidence type="ECO:0000313" key="2">
    <source>
        <dbReference type="Proteomes" id="UP000215914"/>
    </source>
</evidence>
<protein>
    <submittedName>
        <fullName evidence="1">Uncharacterized protein</fullName>
    </submittedName>
</protein>
<reference evidence="1" key="2">
    <citation type="submission" date="2020-06" db="EMBL/GenBank/DDBJ databases">
        <title>Helianthus annuus Genome sequencing and assembly Release 2.</title>
        <authorList>
            <person name="Gouzy J."/>
            <person name="Langlade N."/>
            <person name="Munos S."/>
        </authorList>
    </citation>
    <scope>NUCLEOTIDE SEQUENCE</scope>
    <source>
        <tissue evidence="1">Leaves</tissue>
    </source>
</reference>
<proteinExistence type="predicted"/>
<accession>A0A9K3HGX5</accession>
<dbReference type="EMBL" id="MNCJ02000327">
    <property type="protein sequence ID" value="KAF5778158.1"/>
    <property type="molecule type" value="Genomic_DNA"/>
</dbReference>